<evidence type="ECO:0000313" key="3">
    <source>
        <dbReference type="EMBL" id="OVA08923.1"/>
    </source>
</evidence>
<dbReference type="OrthoDB" id="674184at2759"/>
<dbReference type="FunCoup" id="A0A200QEP5">
    <property type="interactions" value="396"/>
</dbReference>
<dbReference type="AlphaFoldDB" id="A0A200QEP5"/>
<dbReference type="InParanoid" id="A0A200QEP5"/>
<gene>
    <name evidence="3" type="ORF">BVC80_901g50</name>
</gene>
<dbReference type="PANTHER" id="PTHR35546">
    <property type="entry name" value="F-BOX PROTEIN INTERACTION DOMAIN PROTEIN-RELATED"/>
    <property type="match status" value="1"/>
</dbReference>
<dbReference type="InterPro" id="IPR055290">
    <property type="entry name" value="At3g26010-like"/>
</dbReference>
<feature type="compositionally biased region" description="Low complexity" evidence="1">
    <location>
        <begin position="1"/>
        <end position="22"/>
    </location>
</feature>
<dbReference type="EMBL" id="MVGT01002234">
    <property type="protein sequence ID" value="OVA08923.1"/>
    <property type="molecule type" value="Genomic_DNA"/>
</dbReference>
<dbReference type="InterPro" id="IPR001810">
    <property type="entry name" value="F-box_dom"/>
</dbReference>
<organism evidence="3 4">
    <name type="scientific">Macleaya cordata</name>
    <name type="common">Five-seeded plume-poppy</name>
    <name type="synonym">Bocconia cordata</name>
    <dbReference type="NCBI Taxonomy" id="56857"/>
    <lineage>
        <taxon>Eukaryota</taxon>
        <taxon>Viridiplantae</taxon>
        <taxon>Streptophyta</taxon>
        <taxon>Embryophyta</taxon>
        <taxon>Tracheophyta</taxon>
        <taxon>Spermatophyta</taxon>
        <taxon>Magnoliopsida</taxon>
        <taxon>Ranunculales</taxon>
        <taxon>Papaveraceae</taxon>
        <taxon>Papaveroideae</taxon>
        <taxon>Macleaya</taxon>
    </lineage>
</organism>
<dbReference type="STRING" id="56857.A0A200QEP5"/>
<dbReference type="InterPro" id="IPR056592">
    <property type="entry name" value="Beta-prop_At3g26010-like"/>
</dbReference>
<comment type="caution">
    <text evidence="3">The sequence shown here is derived from an EMBL/GenBank/DDBJ whole genome shotgun (WGS) entry which is preliminary data.</text>
</comment>
<dbReference type="PANTHER" id="PTHR35546:SF130">
    <property type="entry name" value="EXPRESSED PROTEIN"/>
    <property type="match status" value="1"/>
</dbReference>
<protein>
    <submittedName>
        <fullName evidence="3">F-box domain</fullName>
    </submittedName>
</protein>
<proteinExistence type="predicted"/>
<keyword evidence="4" id="KW-1185">Reference proteome</keyword>
<feature type="domain" description="F-box" evidence="2">
    <location>
        <begin position="45"/>
        <end position="85"/>
    </location>
</feature>
<evidence type="ECO:0000313" key="4">
    <source>
        <dbReference type="Proteomes" id="UP000195402"/>
    </source>
</evidence>
<dbReference type="OMA" id="ICKDDHY"/>
<evidence type="ECO:0000256" key="1">
    <source>
        <dbReference type="SAM" id="MobiDB-lite"/>
    </source>
</evidence>
<dbReference type="SUPFAM" id="SSF81383">
    <property type="entry name" value="F-box domain"/>
    <property type="match status" value="1"/>
</dbReference>
<reference evidence="3 4" key="1">
    <citation type="journal article" date="2017" name="Mol. Plant">
        <title>The Genome of Medicinal Plant Macleaya cordata Provides New Insights into Benzylisoquinoline Alkaloids Metabolism.</title>
        <authorList>
            <person name="Liu X."/>
            <person name="Liu Y."/>
            <person name="Huang P."/>
            <person name="Ma Y."/>
            <person name="Qing Z."/>
            <person name="Tang Q."/>
            <person name="Cao H."/>
            <person name="Cheng P."/>
            <person name="Zheng Y."/>
            <person name="Yuan Z."/>
            <person name="Zhou Y."/>
            <person name="Liu J."/>
            <person name="Tang Z."/>
            <person name="Zhuo Y."/>
            <person name="Zhang Y."/>
            <person name="Yu L."/>
            <person name="Huang J."/>
            <person name="Yang P."/>
            <person name="Peng Q."/>
            <person name="Zhang J."/>
            <person name="Jiang W."/>
            <person name="Zhang Z."/>
            <person name="Lin K."/>
            <person name="Ro D.K."/>
            <person name="Chen X."/>
            <person name="Xiong X."/>
            <person name="Shang Y."/>
            <person name="Huang S."/>
            <person name="Zeng J."/>
        </authorList>
    </citation>
    <scope>NUCLEOTIDE SEQUENCE [LARGE SCALE GENOMIC DNA]</scope>
    <source>
        <strain evidence="4">cv. BLH2017</strain>
        <tissue evidence="3">Root</tissue>
    </source>
</reference>
<dbReference type="SMART" id="SM00256">
    <property type="entry name" value="FBOX"/>
    <property type="match status" value="1"/>
</dbReference>
<accession>A0A200QEP5</accession>
<feature type="region of interest" description="Disordered" evidence="1">
    <location>
        <begin position="1"/>
        <end position="27"/>
    </location>
</feature>
<dbReference type="InterPro" id="IPR036047">
    <property type="entry name" value="F-box-like_dom_sf"/>
</dbReference>
<sequence>MDGSSVSSNNMMKVGSSSSSTSLKRKSCKSSLDEKDYNDVENTDLSEDVLFEIFVHLPLNSIFKFRCVSKLCFSLLSNPCFISKWRRINSYTPWMLINVDFVLVVHGLVSIKSLDLHSEFISDHDGFSFKFLSKKNPYRNPEIYPLASSNGLVLCSTSLQYQTRYYVCNPLTKEWMSLRRQPKNCHKWVLHGFICESSNSLTFTNLLKTKKKKFTSSTSYKVVRIPELGVSPTTNFDLEIFSSETGEWNTYKVSCPQEVSKLYYSITNHVVIQNGVLYWLERRNRILVYDLSNNNNNKTAGGCCRLINLPENKESFYRCLGMSEGFICYCQCNNGQFSVWVLEDCSIRGSVWCLIHKINLEDMLLPENCDGQFIIKDLGSGGLVNLKPLAFNPVDRNVVIFAFLRSFQASLIFAYNIKTKRIKELITNHNLLYFCSRIEDMSSFVLSPWPTSL</sequence>
<dbReference type="Proteomes" id="UP000195402">
    <property type="component" value="Unassembled WGS sequence"/>
</dbReference>
<dbReference type="Pfam" id="PF00646">
    <property type="entry name" value="F-box"/>
    <property type="match status" value="1"/>
</dbReference>
<dbReference type="Pfam" id="PF24750">
    <property type="entry name" value="b-prop_At3g26010-like"/>
    <property type="match status" value="1"/>
</dbReference>
<evidence type="ECO:0000259" key="2">
    <source>
        <dbReference type="SMART" id="SM00256"/>
    </source>
</evidence>
<name>A0A200QEP5_MACCD</name>